<dbReference type="NCBIfam" id="NF006598">
    <property type="entry name" value="PRK09135.1"/>
    <property type="match status" value="1"/>
</dbReference>
<evidence type="ECO:0000256" key="2">
    <source>
        <dbReference type="ARBA" id="ARBA00023002"/>
    </source>
</evidence>
<reference evidence="3 4" key="1">
    <citation type="submission" date="2023-10" db="EMBL/GenBank/DDBJ databases">
        <title>Glaciecola aquimarina strain GGW-M5 nov., isolated from a coastal seawater.</title>
        <authorList>
            <person name="Bayburt H."/>
            <person name="Kim J.M."/>
            <person name="Choi B.J."/>
            <person name="Jeon C.O."/>
        </authorList>
    </citation>
    <scope>NUCLEOTIDE SEQUENCE [LARGE SCALE GENOMIC DNA]</scope>
    <source>
        <strain evidence="3 4">KCTC 32108</strain>
    </source>
</reference>
<sequence length="247" mass="26723">MNNKVAFITGSAKRIGAHTAKHLHGLGINVVVHCNQSRIEAEQLCQDLNAIRAKSARLVQGDLSTLSHIDRVGQQAIDSFGRLDILINNASTFYPTPIGTITPQDWHSLVGSNMQGPLFLSQFCHTELAKNNGAIINMVDIHAAKPLKQHTVYCMAKSALVTMTQSLALELAPSVRVNGIAPGAILWPEQPLNDEDKEEILKHIPAQRLGSMEDIAHAIEYLIAATYVSGQILAIDGGRSISSHTKG</sequence>
<accession>A0ABU3SZD7</accession>
<evidence type="ECO:0000313" key="4">
    <source>
        <dbReference type="Proteomes" id="UP001247805"/>
    </source>
</evidence>
<dbReference type="SUPFAM" id="SSF51735">
    <property type="entry name" value="NAD(P)-binding Rossmann-fold domains"/>
    <property type="match status" value="1"/>
</dbReference>
<evidence type="ECO:0000256" key="1">
    <source>
        <dbReference type="ARBA" id="ARBA00006484"/>
    </source>
</evidence>
<evidence type="ECO:0000313" key="3">
    <source>
        <dbReference type="EMBL" id="MDU0355372.1"/>
    </source>
</evidence>
<protein>
    <submittedName>
        <fullName evidence="3">Pteridine reductase</fullName>
        <ecNumber evidence="3">1.5.1.33</ecNumber>
    </submittedName>
</protein>
<name>A0ABU3SZD7_9ALTE</name>
<dbReference type="PANTHER" id="PTHR43639:SF1">
    <property type="entry name" value="SHORT-CHAIN DEHYDROGENASE_REDUCTASE FAMILY PROTEIN"/>
    <property type="match status" value="1"/>
</dbReference>
<dbReference type="InterPro" id="IPR020904">
    <property type="entry name" value="Sc_DH/Rdtase_CS"/>
</dbReference>
<dbReference type="InterPro" id="IPR002347">
    <property type="entry name" value="SDR_fam"/>
</dbReference>
<gene>
    <name evidence="3" type="ORF">RS130_16975</name>
</gene>
<dbReference type="InterPro" id="IPR036291">
    <property type="entry name" value="NAD(P)-bd_dom_sf"/>
</dbReference>
<dbReference type="Gene3D" id="3.40.50.720">
    <property type="entry name" value="NAD(P)-binding Rossmann-like Domain"/>
    <property type="match status" value="1"/>
</dbReference>
<keyword evidence="4" id="KW-1185">Reference proteome</keyword>
<dbReference type="PRINTS" id="PR00081">
    <property type="entry name" value="GDHRDH"/>
</dbReference>
<proteinExistence type="inferred from homology"/>
<dbReference type="EMBL" id="JAWDIO010000002">
    <property type="protein sequence ID" value="MDU0355372.1"/>
    <property type="molecule type" value="Genomic_DNA"/>
</dbReference>
<organism evidence="3 4">
    <name type="scientific">Paraglaciecola aquimarina</name>
    <dbReference type="NCBI Taxonomy" id="1235557"/>
    <lineage>
        <taxon>Bacteria</taxon>
        <taxon>Pseudomonadati</taxon>
        <taxon>Pseudomonadota</taxon>
        <taxon>Gammaproteobacteria</taxon>
        <taxon>Alteromonadales</taxon>
        <taxon>Alteromonadaceae</taxon>
        <taxon>Paraglaciecola</taxon>
    </lineage>
</organism>
<dbReference type="EC" id="1.5.1.33" evidence="3"/>
<dbReference type="Proteomes" id="UP001247805">
    <property type="component" value="Unassembled WGS sequence"/>
</dbReference>
<comment type="similarity">
    <text evidence="1">Belongs to the short-chain dehydrogenases/reductases (SDR) family.</text>
</comment>
<dbReference type="Pfam" id="PF13561">
    <property type="entry name" value="adh_short_C2"/>
    <property type="match status" value="1"/>
</dbReference>
<dbReference type="PANTHER" id="PTHR43639">
    <property type="entry name" value="OXIDOREDUCTASE, SHORT-CHAIN DEHYDROGENASE/REDUCTASE FAMILY (AFU_ORTHOLOGUE AFUA_5G02870)"/>
    <property type="match status" value="1"/>
</dbReference>
<dbReference type="PRINTS" id="PR00080">
    <property type="entry name" value="SDRFAMILY"/>
</dbReference>
<dbReference type="RefSeq" id="WP_316026913.1">
    <property type="nucleotide sequence ID" value="NZ_JAWDIO010000002.1"/>
</dbReference>
<comment type="caution">
    <text evidence="3">The sequence shown here is derived from an EMBL/GenBank/DDBJ whole genome shotgun (WGS) entry which is preliminary data.</text>
</comment>
<keyword evidence="2 3" id="KW-0560">Oxidoreductase</keyword>
<dbReference type="PROSITE" id="PS00061">
    <property type="entry name" value="ADH_SHORT"/>
    <property type="match status" value="1"/>
</dbReference>
<dbReference type="GO" id="GO:0047040">
    <property type="term" value="F:pteridine reductase activity"/>
    <property type="evidence" value="ECO:0007669"/>
    <property type="project" value="UniProtKB-EC"/>
</dbReference>